<comment type="similarity">
    <text evidence="11">Belongs to the UTX family.</text>
</comment>
<feature type="repeat" description="TPR" evidence="12">
    <location>
        <begin position="385"/>
        <end position="418"/>
    </location>
</feature>
<dbReference type="AlphaFoldDB" id="A0A6A5G1J7"/>
<evidence type="ECO:0000256" key="4">
    <source>
        <dbReference type="ARBA" id="ARBA00022723"/>
    </source>
</evidence>
<dbReference type="InterPro" id="IPR048560">
    <property type="entry name" value="KDM6A_B-like_GATAL"/>
</dbReference>
<evidence type="ECO:0000256" key="5">
    <source>
        <dbReference type="ARBA" id="ARBA00022833"/>
    </source>
</evidence>
<comment type="caution">
    <text evidence="15">The sequence shown here is derived from an EMBL/GenBank/DDBJ whole genome shotgun (WGS) entry which is preliminary data.</text>
</comment>
<dbReference type="PROSITE" id="PS50005">
    <property type="entry name" value="TPR"/>
    <property type="match status" value="3"/>
</dbReference>
<dbReference type="Gene3D" id="1.20.58.1370">
    <property type="match status" value="1"/>
</dbReference>
<dbReference type="Gene3D" id="2.10.110.20">
    <property type="match status" value="1"/>
</dbReference>
<feature type="repeat" description="TPR" evidence="12">
    <location>
        <begin position="139"/>
        <end position="172"/>
    </location>
</feature>
<comment type="subcellular location">
    <subcellularLocation>
        <location evidence="2">Nucleus</location>
    </subcellularLocation>
</comment>
<evidence type="ECO:0000259" key="14">
    <source>
        <dbReference type="PROSITE" id="PS51184"/>
    </source>
</evidence>
<dbReference type="SUPFAM" id="SSF48452">
    <property type="entry name" value="TPR-like"/>
    <property type="match status" value="1"/>
</dbReference>
<evidence type="ECO:0000256" key="11">
    <source>
        <dbReference type="ARBA" id="ARBA00034483"/>
    </source>
</evidence>
<dbReference type="PROSITE" id="PS51184">
    <property type="entry name" value="JMJC"/>
    <property type="match status" value="1"/>
</dbReference>
<keyword evidence="8" id="KW-0560">Oxidoreductase</keyword>
<evidence type="ECO:0000256" key="13">
    <source>
        <dbReference type="SAM" id="MobiDB-lite"/>
    </source>
</evidence>
<keyword evidence="5" id="KW-0862">Zinc</keyword>
<evidence type="ECO:0000256" key="8">
    <source>
        <dbReference type="ARBA" id="ARBA00023002"/>
    </source>
</evidence>
<sequence length="1146" mass="132763">MITSSLLTPPMDESEPLPEERKPGFFRKWQTPPPLTPYEQERIRTLNSLSFDEFYVHNPADLSYAIRIFFAKAQFYLMQYLDDMKKLYKTHKYDTIKRRIFYGMAKHCHIVLLANDWTGSLEMYQKTLAHDPDMFARDPTMYFGLGMAYLHFKQWKPAIEAFTRVLYNFPSGRSALEAKVRLGMCYMEIEDYDRCLNMFNLALNDIEETKFMPRLIIKYNIALSHENSDELETAEEEYNVLLKDIENYQTSHGKNLEAAISDLLLKLTAACHRQLGWIEYRRTYKDEEKRDEHLKKAQDQLTHANVIDSRDGQNYYYLGRVYGEQDVTNGQVAHEAFVNYRHSIDKREQNADTWCSIGALYQKQNQPMDALQAFICAIELNPKLTSAWTDLGELYEKNEQFQDALDCFKNAMKHDPVCPEPLKARIQFLEKELSMPIPTRPANQAPPFEKDIPCLKEAYEQPIPLELRNRQDAAYMEREYLYDHAFWNLWVEFRTMEEDQPEEVYWDTPEPRPMEDLEIQVLELLRANEPALVKAEREVLECLETSEAVFKRNICEYFISDATREMPRVTEIMIQNLRDHGHLLESPRCYPYDFLPRVAFQNLPESFSLLSELYVSLDISAQEIMQMVSKRAILNSTYQPIFDDYAKLPVPPKEPKKVIATEEDVKTALERNERHPLLLKTPVLTIDNRKEAGSLELQRYLDNCTVACIRGLTGCLRLDLSLFSTKAVMETDGNQEIEVRTQYHIPPETNCDHASQPTWKCISEPTYTTVAKYAQYQSESFKHTLRNEAEKIKKHGGAGGRGPSPKRMKMSKQSHAPTPPKELKSIKFGTNIDLSDDTKWGKQINELSKLPAFCRLIAGSNMLSHLGHQILGMNTVQLFMKVPGCRTLAHQDGNHMATVNINIGPGDCEWFAVPYDYWGKMERLCEKNGIDYLKGSFWPILDNLLEEGIPVHRFTQKAGDMVYVNGGSIHWVQATGWCNNISWNVAPMNNNQLTMSIFSYEYNKLRLFKSQVPMQLLCWQLAKNVKFTNQLIYNNCKGVLIRSLAFCKMVHDFCVGHKKVIKTHARSPGEQSHFCMTCEVEVFSILFIKDISGKFHVFCVYCAKSQGLDDFIALQQFPFNDLVSIYEGMKFIPAVINNNNKQNFTA</sequence>
<keyword evidence="4" id="KW-0479">Metal-binding</keyword>
<dbReference type="Gene3D" id="2.60.120.650">
    <property type="entry name" value="Cupin"/>
    <property type="match status" value="1"/>
</dbReference>
<comment type="cofactor">
    <cofactor evidence="1">
        <name>Fe(2+)</name>
        <dbReference type="ChEBI" id="CHEBI:29033"/>
    </cofactor>
</comment>
<keyword evidence="7" id="KW-0223">Dioxygenase</keyword>
<evidence type="ECO:0000256" key="3">
    <source>
        <dbReference type="ARBA" id="ARBA00022553"/>
    </source>
</evidence>
<dbReference type="GO" id="GO:0044666">
    <property type="term" value="C:MLL3/4 complex"/>
    <property type="evidence" value="ECO:0007669"/>
    <property type="project" value="TreeGrafter"/>
</dbReference>
<dbReference type="InterPro" id="IPR051630">
    <property type="entry name" value="Corepressor-Demethylase"/>
</dbReference>
<reference evidence="15 16" key="1">
    <citation type="submission" date="2019-12" db="EMBL/GenBank/DDBJ databases">
        <title>Chromosome-level assembly of the Caenorhabditis remanei genome.</title>
        <authorList>
            <person name="Teterina A.A."/>
            <person name="Willis J.H."/>
            <person name="Phillips P.C."/>
        </authorList>
    </citation>
    <scope>NUCLEOTIDE SEQUENCE [LARGE SCALE GENOMIC DNA]</scope>
    <source>
        <strain evidence="15 16">PX506</strain>
        <tissue evidence="15">Whole organism</tissue>
    </source>
</reference>
<dbReference type="SMART" id="SM00558">
    <property type="entry name" value="JmjC"/>
    <property type="match status" value="1"/>
</dbReference>
<dbReference type="GO" id="GO:0071558">
    <property type="term" value="F:histone H3K27me2/H3K27me3 demethylase activity"/>
    <property type="evidence" value="ECO:0007669"/>
    <property type="project" value="TreeGrafter"/>
</dbReference>
<protein>
    <recommendedName>
        <fullName evidence="14">JmjC domain-containing protein</fullName>
    </recommendedName>
</protein>
<organism evidence="15 16">
    <name type="scientific">Caenorhabditis remanei</name>
    <name type="common">Caenorhabditis vulgaris</name>
    <dbReference type="NCBI Taxonomy" id="31234"/>
    <lineage>
        <taxon>Eukaryota</taxon>
        <taxon>Metazoa</taxon>
        <taxon>Ecdysozoa</taxon>
        <taxon>Nematoda</taxon>
        <taxon>Chromadorea</taxon>
        <taxon>Rhabditida</taxon>
        <taxon>Rhabditina</taxon>
        <taxon>Rhabditomorpha</taxon>
        <taxon>Rhabditoidea</taxon>
        <taxon>Rhabditidae</taxon>
        <taxon>Peloderinae</taxon>
        <taxon>Caenorhabditis</taxon>
    </lineage>
</organism>
<feature type="region of interest" description="Disordered" evidence="13">
    <location>
        <begin position="1"/>
        <end position="24"/>
    </location>
</feature>
<dbReference type="Gene3D" id="1.25.40.10">
    <property type="entry name" value="Tetratricopeptide repeat domain"/>
    <property type="match status" value="2"/>
</dbReference>
<dbReference type="Pfam" id="PF21322">
    <property type="entry name" value="KDM6_C-hel"/>
    <property type="match status" value="1"/>
</dbReference>
<dbReference type="GO" id="GO:0031490">
    <property type="term" value="F:chromatin DNA binding"/>
    <property type="evidence" value="ECO:0007669"/>
    <property type="project" value="TreeGrafter"/>
</dbReference>
<gene>
    <name evidence="15" type="ORF">GCK72_025275</name>
</gene>
<dbReference type="EMBL" id="WUAV01000006">
    <property type="protein sequence ID" value="KAF1748808.1"/>
    <property type="molecule type" value="Genomic_DNA"/>
</dbReference>
<keyword evidence="3" id="KW-0597">Phosphoprotein</keyword>
<dbReference type="RefSeq" id="XP_053579835.1">
    <property type="nucleotide sequence ID" value="XM_053736269.1"/>
</dbReference>
<dbReference type="Pfam" id="PF21326">
    <property type="entry name" value="KDM6_GATAL"/>
    <property type="match status" value="1"/>
</dbReference>
<dbReference type="Proteomes" id="UP000483820">
    <property type="component" value="Chromosome X"/>
</dbReference>
<name>A0A6A5G1J7_CAERE</name>
<evidence type="ECO:0000256" key="9">
    <source>
        <dbReference type="ARBA" id="ARBA00023004"/>
    </source>
</evidence>
<dbReference type="GO" id="GO:0010468">
    <property type="term" value="P:regulation of gene expression"/>
    <property type="evidence" value="ECO:0007669"/>
    <property type="project" value="TreeGrafter"/>
</dbReference>
<evidence type="ECO:0000256" key="7">
    <source>
        <dbReference type="ARBA" id="ARBA00022964"/>
    </source>
</evidence>
<dbReference type="InterPro" id="IPR046941">
    <property type="entry name" value="KDM6_GATAL_sf"/>
</dbReference>
<dbReference type="InterPro" id="IPR011990">
    <property type="entry name" value="TPR-like_helical_dom_sf"/>
</dbReference>
<accession>A0A6A5G1J7</accession>
<dbReference type="Pfam" id="PF02373">
    <property type="entry name" value="JmjC"/>
    <property type="match status" value="1"/>
</dbReference>
<feature type="repeat" description="TPR" evidence="12">
    <location>
        <begin position="351"/>
        <end position="384"/>
    </location>
</feature>
<keyword evidence="6" id="KW-0156">Chromatin regulator</keyword>
<dbReference type="PANTHER" id="PTHR14017">
    <property type="entry name" value="LYSINE-SPECIFIC DEMETHYLASE"/>
    <property type="match status" value="1"/>
</dbReference>
<dbReference type="GO" id="GO:0046872">
    <property type="term" value="F:metal ion binding"/>
    <property type="evidence" value="ECO:0007669"/>
    <property type="project" value="UniProtKB-KW"/>
</dbReference>
<dbReference type="PANTHER" id="PTHR14017:SF1">
    <property type="entry name" value="LD02225P"/>
    <property type="match status" value="1"/>
</dbReference>
<evidence type="ECO:0000256" key="2">
    <source>
        <dbReference type="ARBA" id="ARBA00004123"/>
    </source>
</evidence>
<dbReference type="InterPro" id="IPR048562">
    <property type="entry name" value="KDM6A_B-like_C-hel"/>
</dbReference>
<evidence type="ECO:0000256" key="1">
    <source>
        <dbReference type="ARBA" id="ARBA00001954"/>
    </source>
</evidence>
<dbReference type="InterPro" id="IPR003347">
    <property type="entry name" value="JmjC_dom"/>
</dbReference>
<dbReference type="FunFam" id="1.25.40.10:FF:003525">
    <property type="entry name" value="UTX (Ubiquitously transcribed TPR on X) homolog"/>
    <property type="match status" value="1"/>
</dbReference>
<evidence type="ECO:0000313" key="16">
    <source>
        <dbReference type="Proteomes" id="UP000483820"/>
    </source>
</evidence>
<feature type="domain" description="JmjC" evidence="14">
    <location>
        <begin position="839"/>
        <end position="1002"/>
    </location>
</feature>
<dbReference type="CTD" id="9826619"/>
<proteinExistence type="inferred from homology"/>
<dbReference type="GeneID" id="9826619"/>
<evidence type="ECO:0000256" key="10">
    <source>
        <dbReference type="ARBA" id="ARBA00023242"/>
    </source>
</evidence>
<dbReference type="KEGG" id="crq:GCK72_025275"/>
<dbReference type="PROSITE" id="PS50293">
    <property type="entry name" value="TPR_REGION"/>
    <property type="match status" value="1"/>
</dbReference>
<dbReference type="GO" id="GO:0000978">
    <property type="term" value="F:RNA polymerase II cis-regulatory region sequence-specific DNA binding"/>
    <property type="evidence" value="ECO:0007669"/>
    <property type="project" value="TreeGrafter"/>
</dbReference>
<dbReference type="Pfam" id="PF13432">
    <property type="entry name" value="TPR_16"/>
    <property type="match status" value="1"/>
</dbReference>
<dbReference type="SUPFAM" id="SSF51197">
    <property type="entry name" value="Clavaminate synthase-like"/>
    <property type="match status" value="1"/>
</dbReference>
<keyword evidence="12" id="KW-0802">TPR repeat</keyword>
<dbReference type="SMART" id="SM00028">
    <property type="entry name" value="TPR"/>
    <property type="match status" value="4"/>
</dbReference>
<keyword evidence="9" id="KW-0408">Iron</keyword>
<keyword evidence="10" id="KW-0539">Nucleus</keyword>
<evidence type="ECO:0000256" key="12">
    <source>
        <dbReference type="PROSITE-ProRule" id="PRU00339"/>
    </source>
</evidence>
<dbReference type="InterPro" id="IPR019734">
    <property type="entry name" value="TPR_rpt"/>
</dbReference>
<dbReference type="FunFam" id="2.60.120.650:FF:000068">
    <property type="entry name" value="UTX (Ubiquitously transcribed TPR on X) homolog"/>
    <property type="match status" value="1"/>
</dbReference>
<evidence type="ECO:0000313" key="15">
    <source>
        <dbReference type="EMBL" id="KAF1748808.1"/>
    </source>
</evidence>
<feature type="region of interest" description="Disordered" evidence="13">
    <location>
        <begin position="793"/>
        <end position="824"/>
    </location>
</feature>
<evidence type="ECO:0000256" key="6">
    <source>
        <dbReference type="ARBA" id="ARBA00022853"/>
    </source>
</evidence>
<dbReference type="Pfam" id="PF00515">
    <property type="entry name" value="TPR_1"/>
    <property type="match status" value="1"/>
</dbReference>